<evidence type="ECO:0000256" key="1">
    <source>
        <dbReference type="PROSITE-ProRule" id="PRU00278"/>
    </source>
</evidence>
<accession>A0A5C6AL17</accession>
<feature type="domain" description="PpiC" evidence="2">
    <location>
        <begin position="225"/>
        <end position="332"/>
    </location>
</feature>
<dbReference type="EC" id="5.2.1.8" evidence="3"/>
<comment type="caution">
    <text evidence="3">The sequence shown here is derived from an EMBL/GenBank/DDBJ whole genome shotgun (WGS) entry which is preliminary data.</text>
</comment>
<dbReference type="Gene3D" id="1.10.4030.10">
    <property type="entry name" value="Porin chaperone SurA, peptide-binding domain"/>
    <property type="match status" value="1"/>
</dbReference>
<evidence type="ECO:0000313" key="3">
    <source>
        <dbReference type="EMBL" id="TWU00101.1"/>
    </source>
</evidence>
<dbReference type="RefSeq" id="WP_146443666.1">
    <property type="nucleotide sequence ID" value="NZ_SJPR01000001.1"/>
</dbReference>
<keyword evidence="4" id="KW-1185">Reference proteome</keyword>
<dbReference type="OrthoDB" id="270355at2"/>
<dbReference type="InterPro" id="IPR000297">
    <property type="entry name" value="PPIase_PpiC"/>
</dbReference>
<dbReference type="GO" id="GO:0003755">
    <property type="term" value="F:peptidyl-prolyl cis-trans isomerase activity"/>
    <property type="evidence" value="ECO:0007669"/>
    <property type="project" value="UniProtKB-KW"/>
</dbReference>
<dbReference type="AlphaFoldDB" id="A0A5C6AL17"/>
<dbReference type="PANTHER" id="PTHR47245:SF2">
    <property type="entry name" value="PEPTIDYL-PROLYL CIS-TRANS ISOMERASE HP_0175-RELATED"/>
    <property type="match status" value="1"/>
</dbReference>
<dbReference type="PANTHER" id="PTHR47245">
    <property type="entry name" value="PEPTIDYLPROLYL ISOMERASE"/>
    <property type="match status" value="1"/>
</dbReference>
<dbReference type="Pfam" id="PF13145">
    <property type="entry name" value="Rotamase_2"/>
    <property type="match status" value="1"/>
</dbReference>
<protein>
    <submittedName>
        <fullName evidence="3">Foldase protein PrsA 3</fullName>
        <ecNumber evidence="3">5.2.1.8</ecNumber>
    </submittedName>
</protein>
<proteinExistence type="predicted"/>
<keyword evidence="1" id="KW-0697">Rotamase</keyword>
<dbReference type="SUPFAM" id="SSF54534">
    <property type="entry name" value="FKBP-like"/>
    <property type="match status" value="1"/>
</dbReference>
<name>A0A5C6AL17_9BACT</name>
<evidence type="ECO:0000313" key="4">
    <source>
        <dbReference type="Proteomes" id="UP000317421"/>
    </source>
</evidence>
<dbReference type="InterPro" id="IPR046357">
    <property type="entry name" value="PPIase_dom_sf"/>
</dbReference>
<dbReference type="EMBL" id="SJPR01000001">
    <property type="protein sequence ID" value="TWU00101.1"/>
    <property type="molecule type" value="Genomic_DNA"/>
</dbReference>
<dbReference type="Gene3D" id="3.10.50.40">
    <property type="match status" value="1"/>
</dbReference>
<evidence type="ECO:0000259" key="2">
    <source>
        <dbReference type="PROSITE" id="PS50198"/>
    </source>
</evidence>
<keyword evidence="1 3" id="KW-0413">Isomerase</keyword>
<gene>
    <name evidence="3" type="primary">prsA3</name>
    <name evidence="3" type="ORF">Pla108_10450</name>
</gene>
<dbReference type="InterPro" id="IPR027304">
    <property type="entry name" value="Trigger_fact/SurA_dom_sf"/>
</dbReference>
<organism evidence="3 4">
    <name type="scientific">Botrimarina colliarenosi</name>
    <dbReference type="NCBI Taxonomy" id="2528001"/>
    <lineage>
        <taxon>Bacteria</taxon>
        <taxon>Pseudomonadati</taxon>
        <taxon>Planctomycetota</taxon>
        <taxon>Planctomycetia</taxon>
        <taxon>Pirellulales</taxon>
        <taxon>Lacipirellulaceae</taxon>
        <taxon>Botrimarina</taxon>
    </lineage>
</organism>
<dbReference type="InterPro" id="IPR050245">
    <property type="entry name" value="PrsA_foldase"/>
</dbReference>
<dbReference type="SUPFAM" id="SSF109998">
    <property type="entry name" value="Triger factor/SurA peptide-binding domain-like"/>
    <property type="match status" value="1"/>
</dbReference>
<dbReference type="Proteomes" id="UP000317421">
    <property type="component" value="Unassembled WGS sequence"/>
</dbReference>
<reference evidence="3 4" key="1">
    <citation type="submission" date="2019-02" db="EMBL/GenBank/DDBJ databases">
        <title>Deep-cultivation of Planctomycetes and their phenomic and genomic characterization uncovers novel biology.</title>
        <authorList>
            <person name="Wiegand S."/>
            <person name="Jogler M."/>
            <person name="Boedeker C."/>
            <person name="Pinto D."/>
            <person name="Vollmers J."/>
            <person name="Rivas-Marin E."/>
            <person name="Kohn T."/>
            <person name="Peeters S.H."/>
            <person name="Heuer A."/>
            <person name="Rast P."/>
            <person name="Oberbeckmann S."/>
            <person name="Bunk B."/>
            <person name="Jeske O."/>
            <person name="Meyerdierks A."/>
            <person name="Storesund J.E."/>
            <person name="Kallscheuer N."/>
            <person name="Luecker S."/>
            <person name="Lage O.M."/>
            <person name="Pohl T."/>
            <person name="Merkel B.J."/>
            <person name="Hornburger P."/>
            <person name="Mueller R.-W."/>
            <person name="Bruemmer F."/>
            <person name="Labrenz M."/>
            <person name="Spormann A.M."/>
            <person name="Op Den Camp H."/>
            <person name="Overmann J."/>
            <person name="Amann R."/>
            <person name="Jetten M.S.M."/>
            <person name="Mascher T."/>
            <person name="Medema M.H."/>
            <person name="Devos D.P."/>
            <person name="Kaster A.-K."/>
            <person name="Ovreas L."/>
            <person name="Rohde M."/>
            <person name="Galperin M.Y."/>
            <person name="Jogler C."/>
        </authorList>
    </citation>
    <scope>NUCLEOTIDE SEQUENCE [LARGE SCALE GENOMIC DNA]</scope>
    <source>
        <strain evidence="3 4">Pla108</strain>
    </source>
</reference>
<sequence length="396" mass="44195">MNQLDAANPREPRLLNGGAIRFGRAAWRVAVAILTLGYVVAMRPTAACADGPVEVQPMESCEVIARVNSEVILACELDWQVRLMFEQRFGPEQTEALIKSPLFAKAREDLLQNLVVSRIEMALLYADFRSNAPQADVGAIKKQLEIPFEEGEVPRLIESVGVEDRAALEERLLDLGTSLSERREDFFRTMIARSWLQQAVKISKEVTHEQMLDFYREHESDYAEPDRVRWEELMVRFDNHPSKSEAYAALARLGNAAYAASGAAAAGEPAFAAIAPENSDGFTAEEGGAHDWTTKGSLASQEVDQALFNLSAGEMSPILEGPMGFHIVRVIERKDAGPTPFREVQGQIRKDLYDDRFNKAINAKVTELKKTARIWTTFTGDLSYEKLAEMQEATRK</sequence>
<dbReference type="PROSITE" id="PS50198">
    <property type="entry name" value="PPIC_PPIASE_2"/>
    <property type="match status" value="1"/>
</dbReference>